<protein>
    <submittedName>
        <fullName evidence="1">Uncharacterized protein</fullName>
    </submittedName>
</protein>
<dbReference type="Proteomes" id="UP001142055">
    <property type="component" value="Chromosome 3"/>
</dbReference>
<comment type="caution">
    <text evidence="1">The sequence shown here is derived from an EMBL/GenBank/DDBJ whole genome shotgun (WGS) entry which is preliminary data.</text>
</comment>
<dbReference type="OrthoDB" id="5920443at2759"/>
<dbReference type="InterPro" id="IPR029204">
    <property type="entry name" value="CNRIP1"/>
</dbReference>
<keyword evidence="2" id="KW-1185">Reference proteome</keyword>
<proteinExistence type="predicted"/>
<dbReference type="AlphaFoldDB" id="A0A9Q0RLX6"/>
<evidence type="ECO:0000313" key="1">
    <source>
        <dbReference type="EMBL" id="KAJ6217826.1"/>
    </source>
</evidence>
<accession>A0A9Q0RLX6</accession>
<dbReference type="EMBL" id="JAPWDV010000003">
    <property type="protein sequence ID" value="KAJ6217826.1"/>
    <property type="molecule type" value="Genomic_DNA"/>
</dbReference>
<organism evidence="1 2">
    <name type="scientific">Blomia tropicalis</name>
    <name type="common">Mite</name>
    <dbReference type="NCBI Taxonomy" id="40697"/>
    <lineage>
        <taxon>Eukaryota</taxon>
        <taxon>Metazoa</taxon>
        <taxon>Ecdysozoa</taxon>
        <taxon>Arthropoda</taxon>
        <taxon>Chelicerata</taxon>
        <taxon>Arachnida</taxon>
        <taxon>Acari</taxon>
        <taxon>Acariformes</taxon>
        <taxon>Sarcoptiformes</taxon>
        <taxon>Astigmata</taxon>
        <taxon>Glycyphagoidea</taxon>
        <taxon>Echimyopodidae</taxon>
        <taxon>Blomia</taxon>
    </lineage>
</organism>
<reference evidence="1" key="1">
    <citation type="submission" date="2022-12" db="EMBL/GenBank/DDBJ databases">
        <title>Genome assemblies of Blomia tropicalis.</title>
        <authorList>
            <person name="Cui Y."/>
        </authorList>
    </citation>
    <scope>NUCLEOTIDE SEQUENCE</scope>
    <source>
        <tissue evidence="1">Adult mites</tissue>
    </source>
</reference>
<name>A0A9Q0RLX6_BLOTA</name>
<sequence length="160" mass="19189">MEQKIKCKVQIIDTKEGIPVFFKVDGDRFRYPYTVKLLSCSEFSVKASFNRLDEPIQCIRIDGTIIKHKIISEINDMITEVEFPWYTYQKKVVPNKRRTIHLVELLFETFAIDFELQVKYYASRSTHLKWGRPLDHVLLESKNNQHDDDRKRYKFLAHNY</sequence>
<evidence type="ECO:0000313" key="2">
    <source>
        <dbReference type="Proteomes" id="UP001142055"/>
    </source>
</evidence>
<dbReference type="Pfam" id="PF15043">
    <property type="entry name" value="CNRIP1"/>
    <property type="match status" value="1"/>
</dbReference>
<gene>
    <name evidence="1" type="ORF">RDWZM_008983</name>
</gene>